<dbReference type="Proteomes" id="UP001241603">
    <property type="component" value="Unassembled WGS sequence"/>
</dbReference>
<comment type="caution">
    <text evidence="7">The sequence shown here is derived from an EMBL/GenBank/DDBJ whole genome shotgun (WGS) entry which is preliminary data.</text>
</comment>
<dbReference type="CDD" id="cd06580">
    <property type="entry name" value="TM_PBP1_transp_TpRbsC_like"/>
    <property type="match status" value="1"/>
</dbReference>
<keyword evidence="7" id="KW-0813">Transport</keyword>
<feature type="transmembrane region" description="Helical" evidence="6">
    <location>
        <begin position="39"/>
        <end position="60"/>
    </location>
</feature>
<keyword evidence="2" id="KW-1003">Cell membrane</keyword>
<reference evidence="7 8" key="1">
    <citation type="submission" date="2023-07" db="EMBL/GenBank/DDBJ databases">
        <title>Genomic Encyclopedia of Type Strains, Phase IV (KMG-IV): sequencing the most valuable type-strain genomes for metagenomic binning, comparative biology and taxonomic classification.</title>
        <authorList>
            <person name="Goeker M."/>
        </authorList>
    </citation>
    <scope>NUCLEOTIDE SEQUENCE [LARGE SCALE GENOMIC DNA]</scope>
    <source>
        <strain evidence="7 8">B6-8</strain>
    </source>
</reference>
<dbReference type="Pfam" id="PF02653">
    <property type="entry name" value="BPD_transp_2"/>
    <property type="match status" value="1"/>
</dbReference>
<organism evidence="7 8">
    <name type="scientific">Kaistia dalseonensis</name>
    <dbReference type="NCBI Taxonomy" id="410840"/>
    <lineage>
        <taxon>Bacteria</taxon>
        <taxon>Pseudomonadati</taxon>
        <taxon>Pseudomonadota</taxon>
        <taxon>Alphaproteobacteria</taxon>
        <taxon>Hyphomicrobiales</taxon>
        <taxon>Kaistiaceae</taxon>
        <taxon>Kaistia</taxon>
    </lineage>
</organism>
<dbReference type="PANTHER" id="PTHR43370">
    <property type="entry name" value="SUGAR ABC TRANSPORTER INTEGRAL MEMBRANE PROTEIN-RELATED"/>
    <property type="match status" value="1"/>
</dbReference>
<feature type="transmembrane region" description="Helical" evidence="6">
    <location>
        <begin position="198"/>
        <end position="221"/>
    </location>
</feature>
<evidence type="ECO:0000256" key="3">
    <source>
        <dbReference type="ARBA" id="ARBA00022692"/>
    </source>
</evidence>
<dbReference type="EMBL" id="JAUSVO010000005">
    <property type="protein sequence ID" value="MDQ0439411.1"/>
    <property type="molecule type" value="Genomic_DNA"/>
</dbReference>
<evidence type="ECO:0000256" key="6">
    <source>
        <dbReference type="SAM" id="Phobius"/>
    </source>
</evidence>
<dbReference type="PANTHER" id="PTHR43370:SF2">
    <property type="entry name" value="ABC TRANSPORTER PERMEASE PROTEIN"/>
    <property type="match status" value="1"/>
</dbReference>
<evidence type="ECO:0000256" key="1">
    <source>
        <dbReference type="ARBA" id="ARBA00004651"/>
    </source>
</evidence>
<feature type="transmembrane region" description="Helical" evidence="6">
    <location>
        <begin position="233"/>
        <end position="256"/>
    </location>
</feature>
<keyword evidence="4 6" id="KW-1133">Transmembrane helix</keyword>
<evidence type="ECO:0000313" key="7">
    <source>
        <dbReference type="EMBL" id="MDQ0439411.1"/>
    </source>
</evidence>
<feature type="transmembrane region" description="Helical" evidence="6">
    <location>
        <begin position="151"/>
        <end position="168"/>
    </location>
</feature>
<keyword evidence="7" id="KW-0762">Sugar transport</keyword>
<keyword evidence="8" id="KW-1185">Reference proteome</keyword>
<name>A0ABU0HAS2_9HYPH</name>
<sequence length="316" mass="33228">MTFLTDPTFVGFLSASMRLAIPIMLAALGGLFAERSGVLNIGLEGMMLVGAFVGFVATFWTGQLWIGVIIAVLAGMVFGLILGFYTITLGANQVVVGIAMNLLAVGVTSFFYRMAFGAGTDRPRIDSFTPLDLGPLVDIPVIGPLLFRQDALAYLGLGLILVTWFVMAKTRFGLNVRAVGEHPQAAETLGVDVQHIRYVAIGLSGGLAGLGGAFLSLSATGVFLDNMTAGRGYIALAILILGRRHAIGVLLAALLFGAADALQLRAQILPTGVPFQFLLMLPYVLTIIVLAGFVGRNSAPAALGVPFRRGRSGKDD</sequence>
<feature type="transmembrane region" description="Helical" evidence="6">
    <location>
        <begin position="277"/>
        <end position="295"/>
    </location>
</feature>
<protein>
    <submittedName>
        <fullName evidence="7">Simple sugar transport system permease protein</fullName>
    </submittedName>
</protein>
<feature type="transmembrane region" description="Helical" evidence="6">
    <location>
        <begin position="66"/>
        <end position="87"/>
    </location>
</feature>
<feature type="transmembrane region" description="Helical" evidence="6">
    <location>
        <begin position="94"/>
        <end position="112"/>
    </location>
</feature>
<dbReference type="RefSeq" id="WP_266350296.1">
    <property type="nucleotide sequence ID" value="NZ_JAPKNG010000005.1"/>
</dbReference>
<proteinExistence type="predicted"/>
<dbReference type="InterPro" id="IPR001851">
    <property type="entry name" value="ABC_transp_permease"/>
</dbReference>
<feature type="transmembrane region" description="Helical" evidence="6">
    <location>
        <begin position="12"/>
        <end position="32"/>
    </location>
</feature>
<evidence type="ECO:0000256" key="2">
    <source>
        <dbReference type="ARBA" id="ARBA00022475"/>
    </source>
</evidence>
<accession>A0ABU0HAS2</accession>
<comment type="subcellular location">
    <subcellularLocation>
        <location evidence="1">Cell membrane</location>
        <topology evidence="1">Multi-pass membrane protein</topology>
    </subcellularLocation>
</comment>
<keyword evidence="3 6" id="KW-0812">Transmembrane</keyword>
<gene>
    <name evidence="7" type="ORF">QO014_003812</name>
</gene>
<evidence type="ECO:0000256" key="4">
    <source>
        <dbReference type="ARBA" id="ARBA00022989"/>
    </source>
</evidence>
<evidence type="ECO:0000256" key="5">
    <source>
        <dbReference type="ARBA" id="ARBA00023136"/>
    </source>
</evidence>
<evidence type="ECO:0000313" key="8">
    <source>
        <dbReference type="Proteomes" id="UP001241603"/>
    </source>
</evidence>
<keyword evidence="5 6" id="KW-0472">Membrane</keyword>